<reference evidence="1 2" key="1">
    <citation type="submission" date="2017-03" db="EMBL/GenBank/DDBJ databases">
        <authorList>
            <person name="Safronova V.I."/>
            <person name="Sazanova A.L."/>
            <person name="Chirak E.R."/>
        </authorList>
    </citation>
    <scope>NUCLEOTIDE SEQUENCE [LARGE SCALE GENOMIC DNA]</scope>
    <source>
        <strain evidence="1 2">Opo-243</strain>
    </source>
</reference>
<dbReference type="EMBL" id="MZXW01000047">
    <property type="protein sequence ID" value="RXT37859.1"/>
    <property type="molecule type" value="Genomic_DNA"/>
</dbReference>
<proteinExistence type="predicted"/>
<name>A0A4Q1UPY8_9BRAD</name>
<organism evidence="1 2">
    <name type="scientific">Bradyrhizobium betae</name>
    <dbReference type="NCBI Taxonomy" id="244734"/>
    <lineage>
        <taxon>Bacteria</taxon>
        <taxon>Pseudomonadati</taxon>
        <taxon>Pseudomonadota</taxon>
        <taxon>Alphaproteobacteria</taxon>
        <taxon>Hyphomicrobiales</taxon>
        <taxon>Nitrobacteraceae</taxon>
        <taxon>Bradyrhizobium</taxon>
    </lineage>
</organism>
<accession>A0A4Q1UPY8</accession>
<dbReference type="AlphaFoldDB" id="A0A4Q1UPY8"/>
<protein>
    <submittedName>
        <fullName evidence="1">Uncharacterized protein</fullName>
    </submittedName>
</protein>
<evidence type="ECO:0000313" key="2">
    <source>
        <dbReference type="Proteomes" id="UP000290819"/>
    </source>
</evidence>
<keyword evidence="2" id="KW-1185">Reference proteome</keyword>
<evidence type="ECO:0000313" key="1">
    <source>
        <dbReference type="EMBL" id="RXT37859.1"/>
    </source>
</evidence>
<dbReference type="Proteomes" id="UP000290819">
    <property type="component" value="Unassembled WGS sequence"/>
</dbReference>
<comment type="caution">
    <text evidence="1">The sequence shown here is derived from an EMBL/GenBank/DDBJ whole genome shotgun (WGS) entry which is preliminary data.</text>
</comment>
<gene>
    <name evidence="1" type="ORF">B5V03_31935</name>
</gene>
<sequence>MLRISRRTEPPKTGRADRQDLTIQALPALISNEALKARAMQPVADAVTKPEFCRDWRNRRIAHNDLLLALEQPTMPPAHASRLQVKTTLKSLTAILNAVAGHLSCTRFC</sequence>
<dbReference type="RefSeq" id="WP_129274428.1">
    <property type="nucleotide sequence ID" value="NZ_MZXW01000047.1"/>
</dbReference>
<dbReference type="OrthoDB" id="7059019at2"/>